<dbReference type="AlphaFoldDB" id="A0A366HD95"/>
<dbReference type="EMBL" id="QNRR01000008">
    <property type="protein sequence ID" value="RBP40432.1"/>
    <property type="molecule type" value="Genomic_DNA"/>
</dbReference>
<gene>
    <name evidence="1" type="ORF">DES53_108139</name>
</gene>
<dbReference type="InterPro" id="IPR050447">
    <property type="entry name" value="Erg6_SMT_methyltransf"/>
</dbReference>
<accession>A0A366HD95</accession>
<keyword evidence="1" id="KW-0489">Methyltransferase</keyword>
<dbReference type="GO" id="GO:0008168">
    <property type="term" value="F:methyltransferase activity"/>
    <property type="evidence" value="ECO:0007669"/>
    <property type="project" value="UniProtKB-KW"/>
</dbReference>
<proteinExistence type="predicted"/>
<dbReference type="CDD" id="cd02440">
    <property type="entry name" value="AdoMet_MTases"/>
    <property type="match status" value="1"/>
</dbReference>
<dbReference type="PANTHER" id="PTHR44068:SF11">
    <property type="entry name" value="GERANYL DIPHOSPHATE 2-C-METHYLTRANSFERASE"/>
    <property type="match status" value="1"/>
</dbReference>
<comment type="caution">
    <text evidence="1">The sequence shown here is derived from an EMBL/GenBank/DDBJ whole genome shotgun (WGS) entry which is preliminary data.</text>
</comment>
<organism evidence="1 2">
    <name type="scientific">Roseimicrobium gellanilyticum</name>
    <dbReference type="NCBI Taxonomy" id="748857"/>
    <lineage>
        <taxon>Bacteria</taxon>
        <taxon>Pseudomonadati</taxon>
        <taxon>Verrucomicrobiota</taxon>
        <taxon>Verrucomicrobiia</taxon>
        <taxon>Verrucomicrobiales</taxon>
        <taxon>Verrucomicrobiaceae</taxon>
        <taxon>Roseimicrobium</taxon>
    </lineage>
</organism>
<dbReference type="RefSeq" id="WP_113960302.1">
    <property type="nucleotide sequence ID" value="NZ_QNRR01000008.1"/>
</dbReference>
<evidence type="ECO:0000313" key="1">
    <source>
        <dbReference type="EMBL" id="RBP40432.1"/>
    </source>
</evidence>
<evidence type="ECO:0000313" key="2">
    <source>
        <dbReference type="Proteomes" id="UP000253426"/>
    </source>
</evidence>
<name>A0A366HD95_9BACT</name>
<dbReference type="PANTHER" id="PTHR44068">
    <property type="entry name" value="ZGC:194242"/>
    <property type="match status" value="1"/>
</dbReference>
<sequence length="282" mass="32077">MVESTQSISTDDVARHYDQLDRFYREIWGEHVHHGVWETGKESPEQAVRRLVDLVAERAQLTPGMEVLDVGCGYGGTSRILAREHGVHVIGLTVSPAQARYAESVTEPPGNPQYLLEDWMENQREPSHYDAMVAIESTEHMQDKVRVFTEAARVLKPGGRLVVCAWLSGGNLKPWEHRHLIEPVCREGRLPAMGTEGEYMGWMQNAGFEVTGALDVSEKVARTWPICAWRMLVGLVRKPGYLRFLLDPKNDNRIFALTMLRIWVAYRRGAMRYVVFSSVKKT</sequence>
<reference evidence="1 2" key="1">
    <citation type="submission" date="2018-06" db="EMBL/GenBank/DDBJ databases">
        <title>Genomic Encyclopedia of Type Strains, Phase IV (KMG-IV): sequencing the most valuable type-strain genomes for metagenomic binning, comparative biology and taxonomic classification.</title>
        <authorList>
            <person name="Goeker M."/>
        </authorList>
    </citation>
    <scope>NUCLEOTIDE SEQUENCE [LARGE SCALE GENOMIC DNA]</scope>
    <source>
        <strain evidence="1 2">DSM 25532</strain>
    </source>
</reference>
<dbReference type="Gene3D" id="3.40.50.150">
    <property type="entry name" value="Vaccinia Virus protein VP39"/>
    <property type="match status" value="1"/>
</dbReference>
<dbReference type="GO" id="GO:0032259">
    <property type="term" value="P:methylation"/>
    <property type="evidence" value="ECO:0007669"/>
    <property type="project" value="UniProtKB-KW"/>
</dbReference>
<dbReference type="InterPro" id="IPR029063">
    <property type="entry name" value="SAM-dependent_MTases_sf"/>
</dbReference>
<protein>
    <submittedName>
        <fullName evidence="1">Tocopherol O-methyltransferase</fullName>
    </submittedName>
</protein>
<dbReference type="OrthoDB" id="9808140at2"/>
<dbReference type="SUPFAM" id="SSF53335">
    <property type="entry name" value="S-adenosyl-L-methionine-dependent methyltransferases"/>
    <property type="match status" value="1"/>
</dbReference>
<keyword evidence="1" id="KW-0808">Transferase</keyword>
<keyword evidence="2" id="KW-1185">Reference proteome</keyword>
<dbReference type="Proteomes" id="UP000253426">
    <property type="component" value="Unassembled WGS sequence"/>
</dbReference>
<dbReference type="Pfam" id="PF02353">
    <property type="entry name" value="CMAS"/>
    <property type="match status" value="1"/>
</dbReference>